<accession>A0AAV5U795</accession>
<dbReference type="Proteomes" id="UP001432027">
    <property type="component" value="Unassembled WGS sequence"/>
</dbReference>
<evidence type="ECO:0000313" key="3">
    <source>
        <dbReference type="Proteomes" id="UP001432027"/>
    </source>
</evidence>
<sequence>FHSTMHSFCLSLFPLFCYFAGVVPEETGHIVFNVDFEKSSEKIGDLHQRVVEWAKWPISWNDTHRAPNTEYIIATDKLTFNAIDFLYSNSSGIRYYDLLSDVAHKVCTFAPFRLTTYERNYASRTREIVIKTAEFGDTLAGILLRHGLTELRQQHFNTFRIGSVALAALPSHRYSDDRMMENFVAHIAYGPKIAVNVCENTECRIIESGTFSYK</sequence>
<evidence type="ECO:0000256" key="1">
    <source>
        <dbReference type="SAM" id="SignalP"/>
    </source>
</evidence>
<proteinExistence type="predicted"/>
<reference evidence="2" key="1">
    <citation type="submission" date="2023-10" db="EMBL/GenBank/DDBJ databases">
        <title>Genome assembly of Pristionchus species.</title>
        <authorList>
            <person name="Yoshida K."/>
            <person name="Sommer R.J."/>
        </authorList>
    </citation>
    <scope>NUCLEOTIDE SEQUENCE</scope>
    <source>
        <strain evidence="2">RS0144</strain>
    </source>
</reference>
<name>A0AAV5U795_9BILA</name>
<protein>
    <submittedName>
        <fullName evidence="2">Uncharacterized protein</fullName>
    </submittedName>
</protein>
<dbReference type="EMBL" id="BTSX01000005">
    <property type="protein sequence ID" value="GMT02260.1"/>
    <property type="molecule type" value="Genomic_DNA"/>
</dbReference>
<comment type="caution">
    <text evidence="2">The sequence shown here is derived from an EMBL/GenBank/DDBJ whole genome shotgun (WGS) entry which is preliminary data.</text>
</comment>
<dbReference type="AlphaFoldDB" id="A0AAV5U795"/>
<organism evidence="2 3">
    <name type="scientific">Pristionchus entomophagus</name>
    <dbReference type="NCBI Taxonomy" id="358040"/>
    <lineage>
        <taxon>Eukaryota</taxon>
        <taxon>Metazoa</taxon>
        <taxon>Ecdysozoa</taxon>
        <taxon>Nematoda</taxon>
        <taxon>Chromadorea</taxon>
        <taxon>Rhabditida</taxon>
        <taxon>Rhabditina</taxon>
        <taxon>Diplogasteromorpha</taxon>
        <taxon>Diplogasteroidea</taxon>
        <taxon>Neodiplogasteridae</taxon>
        <taxon>Pristionchus</taxon>
    </lineage>
</organism>
<evidence type="ECO:0000313" key="2">
    <source>
        <dbReference type="EMBL" id="GMT02260.1"/>
    </source>
</evidence>
<gene>
    <name evidence="2" type="ORF">PENTCL1PPCAC_24434</name>
</gene>
<keyword evidence="3" id="KW-1185">Reference proteome</keyword>
<keyword evidence="1" id="KW-0732">Signal</keyword>
<feature type="non-terminal residue" evidence="2">
    <location>
        <position position="1"/>
    </location>
</feature>
<feature type="signal peptide" evidence="1">
    <location>
        <begin position="1"/>
        <end position="24"/>
    </location>
</feature>
<feature type="chain" id="PRO_5043686186" evidence="1">
    <location>
        <begin position="25"/>
        <end position="214"/>
    </location>
</feature>